<comment type="caution">
    <text evidence="3">The sequence shown here is derived from an EMBL/GenBank/DDBJ whole genome shotgun (WGS) entry which is preliminary data.</text>
</comment>
<dbReference type="PANTHER" id="PTHR44154:SF1">
    <property type="entry name" value="QUINONE OXIDOREDUCTASE"/>
    <property type="match status" value="1"/>
</dbReference>
<dbReference type="InterPro" id="IPR011032">
    <property type="entry name" value="GroES-like_sf"/>
</dbReference>
<dbReference type="Pfam" id="PF08240">
    <property type="entry name" value="ADH_N"/>
    <property type="match status" value="1"/>
</dbReference>
<sequence>MRYAQLTRYGADAPFELRERRAREAGPFEVVVKVHAAGLNPADARGREGMGREGDPPPLGFDVSGVVTAVGAATTKFRPGDDVYGCAGGIGEADGSFSEEMTADERLLAHKPKSLSFREAAAMPLAVITAWEALVERAQITPGELVLVHGGTGGVGHFGVQLARATGAIVHATVSSAEKAELTRDLGAAEAINYRELEVADYVAKYTGGRGYDIVFDTVGGRNLEKSFAALATNGRVATTRPGDGLDLSVMGAKNATLHTVLMLIPLITGRDRERHGALLEKVARMVDDGRIRPLLDPHRFTLDQLGEALSFLDAGKPVGKLAVDIA</sequence>
<dbReference type="Gene3D" id="3.40.50.720">
    <property type="entry name" value="NAD(P)-binding Rossmann-like Domain"/>
    <property type="match status" value="1"/>
</dbReference>
<keyword evidence="1" id="KW-0521">NADP</keyword>
<evidence type="ECO:0000313" key="4">
    <source>
        <dbReference type="Proteomes" id="UP000755104"/>
    </source>
</evidence>
<keyword evidence="4" id="KW-1185">Reference proteome</keyword>
<feature type="domain" description="Enoyl reductase (ER)" evidence="2">
    <location>
        <begin position="10"/>
        <end position="324"/>
    </location>
</feature>
<reference evidence="3 4" key="1">
    <citation type="submission" date="2021-08" db="EMBL/GenBank/DDBJ databases">
        <title>Comparative Genomics Analysis of the Genus Qipengyuania Reveals Extensive Genetic Diversity and Metabolic Versatility, Including the Description of Fifteen Novel Species.</title>
        <authorList>
            <person name="Liu Y."/>
        </authorList>
    </citation>
    <scope>NUCLEOTIDE SEQUENCE [LARGE SCALE GENOMIC DNA]</scope>
    <source>
        <strain evidence="3 4">6D47A</strain>
    </source>
</reference>
<name>A0ABS7J7V9_9SPHN</name>
<dbReference type="Gene3D" id="3.90.180.10">
    <property type="entry name" value="Medium-chain alcohol dehydrogenases, catalytic domain"/>
    <property type="match status" value="1"/>
</dbReference>
<proteinExistence type="predicted"/>
<dbReference type="InterPro" id="IPR013154">
    <property type="entry name" value="ADH-like_N"/>
</dbReference>
<organism evidence="3 4">
    <name type="scientific">Qipengyuania qiaonensis</name>
    <dbReference type="NCBI Taxonomy" id="2867240"/>
    <lineage>
        <taxon>Bacteria</taxon>
        <taxon>Pseudomonadati</taxon>
        <taxon>Pseudomonadota</taxon>
        <taxon>Alphaproteobacteria</taxon>
        <taxon>Sphingomonadales</taxon>
        <taxon>Erythrobacteraceae</taxon>
        <taxon>Qipengyuania</taxon>
    </lineage>
</organism>
<evidence type="ECO:0000259" key="2">
    <source>
        <dbReference type="SMART" id="SM00829"/>
    </source>
</evidence>
<dbReference type="InterPro" id="IPR013149">
    <property type="entry name" value="ADH-like_C"/>
</dbReference>
<dbReference type="EMBL" id="JAIGNO010000006">
    <property type="protein sequence ID" value="MBX7483003.1"/>
    <property type="molecule type" value="Genomic_DNA"/>
</dbReference>
<evidence type="ECO:0000313" key="3">
    <source>
        <dbReference type="EMBL" id="MBX7483003.1"/>
    </source>
</evidence>
<dbReference type="InterPro" id="IPR036291">
    <property type="entry name" value="NAD(P)-bd_dom_sf"/>
</dbReference>
<dbReference type="InterPro" id="IPR020843">
    <property type="entry name" value="ER"/>
</dbReference>
<accession>A0ABS7J7V9</accession>
<dbReference type="Proteomes" id="UP000755104">
    <property type="component" value="Unassembled WGS sequence"/>
</dbReference>
<dbReference type="RefSeq" id="WP_221558268.1">
    <property type="nucleotide sequence ID" value="NZ_JAIGNO010000006.1"/>
</dbReference>
<dbReference type="Pfam" id="PF00107">
    <property type="entry name" value="ADH_zinc_N"/>
    <property type="match status" value="1"/>
</dbReference>
<dbReference type="PANTHER" id="PTHR44154">
    <property type="entry name" value="QUINONE OXIDOREDUCTASE"/>
    <property type="match status" value="1"/>
</dbReference>
<dbReference type="SUPFAM" id="SSF50129">
    <property type="entry name" value="GroES-like"/>
    <property type="match status" value="1"/>
</dbReference>
<dbReference type="SMART" id="SM00829">
    <property type="entry name" value="PKS_ER"/>
    <property type="match status" value="1"/>
</dbReference>
<protein>
    <submittedName>
        <fullName evidence="3">Zinc-binding dehydrogenase</fullName>
    </submittedName>
</protein>
<evidence type="ECO:0000256" key="1">
    <source>
        <dbReference type="ARBA" id="ARBA00022857"/>
    </source>
</evidence>
<gene>
    <name evidence="3" type="ORF">K3174_10715</name>
</gene>
<dbReference type="SUPFAM" id="SSF51735">
    <property type="entry name" value="NAD(P)-binding Rossmann-fold domains"/>
    <property type="match status" value="1"/>
</dbReference>
<dbReference type="InterPro" id="IPR051603">
    <property type="entry name" value="Zinc-ADH_QOR/CCCR"/>
</dbReference>